<evidence type="ECO:0000256" key="2">
    <source>
        <dbReference type="SAM" id="SignalP"/>
    </source>
</evidence>
<dbReference type="EMBL" id="FQXD01000008">
    <property type="protein sequence ID" value="SHH52012.1"/>
    <property type="molecule type" value="Genomic_DNA"/>
</dbReference>
<dbReference type="PANTHER" id="PTHR38443">
    <property type="match status" value="1"/>
</dbReference>
<dbReference type="CDD" id="cd22653">
    <property type="entry name" value="ClyA_HblB-like"/>
    <property type="match status" value="1"/>
</dbReference>
<name>A0A1M5TMK0_9BACI</name>
<sequence length="399" mass="43803">MTKKFLKPILQVAVATTLVFSSVAPSYASANLSDNNHQVDKVSDLANQYKKYELGPEGLRQALEATGSNALVMDLYALTVLKQPDINFTNVVIIDNNLQNKIISDQSIARENAKVWLDQLKPQLIKTNENIINYDNRFEGYYDKLIEAAENKDKDALGARIKRLSRSVSKNKQEVDQLIVDLKDYRQKLQSDTQNLKADTNKLSSILKSQDAGIPLLKQQIESYHDAISKYNKVLIASSVSTSLGPVAIVGGIAVIATGAGTPLGVALIAGGTGLTGGGIAGIVLAKQGIDEAESEIKSITKELTDTEIQLALTTGVKQQTNNLTKTIDLAIDSLQNISTQWSTMDAKYRSLLSDIEFMSPEDLDLIKEDLSIAKMSWSNIRDYAQKLYVEEIKVVDHQ</sequence>
<keyword evidence="1" id="KW-0175">Coiled coil</keyword>
<dbReference type="Gene3D" id="1.20.1170.10">
    <property type="match status" value="1"/>
</dbReference>
<gene>
    <name evidence="3" type="ORF">SAMN05421807_10871</name>
</gene>
<dbReference type="RefSeq" id="WP_073008672.1">
    <property type="nucleotide sequence ID" value="NZ_FQXD01000008.1"/>
</dbReference>
<feature type="coiled-coil region" evidence="1">
    <location>
        <begin position="168"/>
        <end position="202"/>
    </location>
</feature>
<dbReference type="AlphaFoldDB" id="A0A1M5TMK0"/>
<dbReference type="GO" id="GO:0016020">
    <property type="term" value="C:membrane"/>
    <property type="evidence" value="ECO:0007669"/>
    <property type="project" value="InterPro"/>
</dbReference>
<evidence type="ECO:0000256" key="1">
    <source>
        <dbReference type="SAM" id="Coils"/>
    </source>
</evidence>
<evidence type="ECO:0000313" key="4">
    <source>
        <dbReference type="Proteomes" id="UP000184079"/>
    </source>
</evidence>
<protein>
    <submittedName>
        <fullName evidence="3">Non-hemolytic enterotoxin B/C</fullName>
    </submittedName>
</protein>
<feature type="coiled-coil region" evidence="1">
    <location>
        <begin position="283"/>
        <end position="310"/>
    </location>
</feature>
<evidence type="ECO:0000313" key="3">
    <source>
        <dbReference type="EMBL" id="SHH52012.1"/>
    </source>
</evidence>
<dbReference type="Proteomes" id="UP000184079">
    <property type="component" value="Unassembled WGS sequence"/>
</dbReference>
<feature type="chain" id="PRO_5013042189" evidence="2">
    <location>
        <begin position="31"/>
        <end position="399"/>
    </location>
</feature>
<dbReference type="PANTHER" id="PTHR38443:SF2">
    <property type="entry name" value="NON-HEMOLYTIC ENTEROTOXIN LYTIC COMPONENT L1"/>
    <property type="match status" value="1"/>
</dbReference>
<dbReference type="InterPro" id="IPR008414">
    <property type="entry name" value="HBL"/>
</dbReference>
<proteinExistence type="predicted"/>
<keyword evidence="4" id="KW-1185">Reference proteome</keyword>
<feature type="signal peptide" evidence="2">
    <location>
        <begin position="1"/>
        <end position="30"/>
    </location>
</feature>
<organism evidence="3 4">
    <name type="scientific">Virgibacillus chiguensis</name>
    <dbReference type="NCBI Taxonomy" id="411959"/>
    <lineage>
        <taxon>Bacteria</taxon>
        <taxon>Bacillati</taxon>
        <taxon>Bacillota</taxon>
        <taxon>Bacilli</taxon>
        <taxon>Bacillales</taxon>
        <taxon>Bacillaceae</taxon>
        <taxon>Virgibacillus</taxon>
    </lineage>
</organism>
<dbReference type="InterPro" id="IPR052785">
    <property type="entry name" value="Enterotoxin_cmpnt"/>
</dbReference>
<dbReference type="OrthoDB" id="2925033at2"/>
<dbReference type="Pfam" id="PF05791">
    <property type="entry name" value="Bacillus_HBL"/>
    <property type="match status" value="1"/>
</dbReference>
<keyword evidence="2" id="KW-0732">Signal</keyword>
<reference evidence="4" key="1">
    <citation type="submission" date="2016-11" db="EMBL/GenBank/DDBJ databases">
        <authorList>
            <person name="Varghese N."/>
            <person name="Submissions S."/>
        </authorList>
    </citation>
    <scope>NUCLEOTIDE SEQUENCE [LARGE SCALE GENOMIC DNA]</scope>
    <source>
        <strain evidence="4">CGMCC 1.6496</strain>
    </source>
</reference>
<accession>A0A1M5TMK0</accession>
<dbReference type="SUPFAM" id="SSF58100">
    <property type="entry name" value="Bacterial hemolysins"/>
    <property type="match status" value="1"/>
</dbReference>